<name>A0A1S2VAM0_9BACT</name>
<reference evidence="1 2" key="1">
    <citation type="submission" date="2016-10" db="EMBL/GenBank/DDBJ databases">
        <title>Arsenicibacter rosenii gen. nov., sp. nov., an efficient arsenic-methylating bacterium isolated from an arsenic-contaminated paddy soil.</title>
        <authorList>
            <person name="Huang K."/>
        </authorList>
    </citation>
    <scope>NUCLEOTIDE SEQUENCE [LARGE SCALE GENOMIC DNA]</scope>
    <source>
        <strain evidence="1 2">SM-1</strain>
    </source>
</reference>
<dbReference type="EMBL" id="MORL01000038">
    <property type="protein sequence ID" value="OIN55743.1"/>
    <property type="molecule type" value="Genomic_DNA"/>
</dbReference>
<dbReference type="RefSeq" id="WP_071506628.1">
    <property type="nucleotide sequence ID" value="NZ_MORL01000038.1"/>
</dbReference>
<proteinExistence type="predicted"/>
<protein>
    <submittedName>
        <fullName evidence="1">Uncharacterized protein</fullName>
    </submittedName>
</protein>
<dbReference type="AlphaFoldDB" id="A0A1S2VAM0"/>
<evidence type="ECO:0000313" key="2">
    <source>
        <dbReference type="Proteomes" id="UP000181790"/>
    </source>
</evidence>
<gene>
    <name evidence="1" type="ORF">BLX24_28420</name>
</gene>
<evidence type="ECO:0000313" key="1">
    <source>
        <dbReference type="EMBL" id="OIN55743.1"/>
    </source>
</evidence>
<keyword evidence="2" id="KW-1185">Reference proteome</keyword>
<organism evidence="1 2">
    <name type="scientific">Arsenicibacter rosenii</name>
    <dbReference type="NCBI Taxonomy" id="1750698"/>
    <lineage>
        <taxon>Bacteria</taxon>
        <taxon>Pseudomonadati</taxon>
        <taxon>Bacteroidota</taxon>
        <taxon>Cytophagia</taxon>
        <taxon>Cytophagales</taxon>
        <taxon>Spirosomataceae</taxon>
        <taxon>Arsenicibacter</taxon>
    </lineage>
</organism>
<comment type="caution">
    <text evidence="1">The sequence shown here is derived from an EMBL/GenBank/DDBJ whole genome shotgun (WGS) entry which is preliminary data.</text>
</comment>
<dbReference type="Proteomes" id="UP000181790">
    <property type="component" value="Unassembled WGS sequence"/>
</dbReference>
<accession>A0A1S2VAM0</accession>
<sequence>MQIKFKPKQTYFFVNQWEVDAVTYIGPDCFYAEAGKVNNHHVFRRKSSCFEREQYFSVDVTKARLFATQAEADQATIPELEKYLKYLKEEA</sequence>